<feature type="compositionally biased region" description="Polar residues" evidence="1">
    <location>
        <begin position="34"/>
        <end position="45"/>
    </location>
</feature>
<feature type="compositionally biased region" description="Basic and acidic residues" evidence="1">
    <location>
        <begin position="70"/>
        <end position="133"/>
    </location>
</feature>
<sequence>MSLVITRRHHHSSSVITRQHPSPPVITRRHHHSSSVITRQHSSPPVITRRHSSPVITRQHPLGKSPMVGEGDRKGAMIGEGDRKGVMIGEGEERSDMIGESEERSDTASESEERSDMVSESEERSDMVSEDEGRSNIVDLVREVYERSLVSEMAGREERCRREFERDVKDYGPGDGMLGRRGEGSSDMTDMVRNVFERELMSDYIVREDERGGGGVVMEDMSEEERTVMDDMVCEENRTGLKDNNMTGEGEDTRVMEDADGKTQDNLTVLTTSFQD</sequence>
<evidence type="ECO:0000313" key="2">
    <source>
        <dbReference type="EMBL" id="KAK4316226.1"/>
    </source>
</evidence>
<accession>A0AAE1PY98</accession>
<feature type="compositionally biased region" description="Basic residues" evidence="1">
    <location>
        <begin position="1"/>
        <end position="12"/>
    </location>
</feature>
<dbReference type="AlphaFoldDB" id="A0AAE1PY98"/>
<evidence type="ECO:0000313" key="3">
    <source>
        <dbReference type="Proteomes" id="UP001292094"/>
    </source>
</evidence>
<dbReference type="EMBL" id="JAWZYT010001039">
    <property type="protein sequence ID" value="KAK4316226.1"/>
    <property type="molecule type" value="Genomic_DNA"/>
</dbReference>
<organism evidence="2 3">
    <name type="scientific">Petrolisthes manimaculis</name>
    <dbReference type="NCBI Taxonomy" id="1843537"/>
    <lineage>
        <taxon>Eukaryota</taxon>
        <taxon>Metazoa</taxon>
        <taxon>Ecdysozoa</taxon>
        <taxon>Arthropoda</taxon>
        <taxon>Crustacea</taxon>
        <taxon>Multicrustacea</taxon>
        <taxon>Malacostraca</taxon>
        <taxon>Eumalacostraca</taxon>
        <taxon>Eucarida</taxon>
        <taxon>Decapoda</taxon>
        <taxon>Pleocyemata</taxon>
        <taxon>Anomura</taxon>
        <taxon>Galatheoidea</taxon>
        <taxon>Porcellanidae</taxon>
        <taxon>Petrolisthes</taxon>
    </lineage>
</organism>
<keyword evidence="3" id="KW-1185">Reference proteome</keyword>
<reference evidence="2" key="1">
    <citation type="submission" date="2023-11" db="EMBL/GenBank/DDBJ databases">
        <title>Genome assemblies of two species of porcelain crab, Petrolisthes cinctipes and Petrolisthes manimaculis (Anomura: Porcellanidae).</title>
        <authorList>
            <person name="Angst P."/>
        </authorList>
    </citation>
    <scope>NUCLEOTIDE SEQUENCE</scope>
    <source>
        <strain evidence="2">PB745_02</strain>
        <tissue evidence="2">Gill</tissue>
    </source>
</reference>
<dbReference type="Proteomes" id="UP001292094">
    <property type="component" value="Unassembled WGS sequence"/>
</dbReference>
<comment type="caution">
    <text evidence="2">The sequence shown here is derived from an EMBL/GenBank/DDBJ whole genome shotgun (WGS) entry which is preliminary data.</text>
</comment>
<name>A0AAE1PY98_9EUCA</name>
<proteinExistence type="predicted"/>
<gene>
    <name evidence="2" type="ORF">Pmani_012603</name>
</gene>
<evidence type="ECO:0000256" key="1">
    <source>
        <dbReference type="SAM" id="MobiDB-lite"/>
    </source>
</evidence>
<feature type="region of interest" description="Disordered" evidence="1">
    <location>
        <begin position="1"/>
        <end position="133"/>
    </location>
</feature>
<protein>
    <submittedName>
        <fullName evidence="2">Uncharacterized protein</fullName>
    </submittedName>
</protein>